<reference evidence="8 9" key="1">
    <citation type="submission" date="2016-11" db="EMBL/GenBank/DDBJ databases">
        <title>Draft Genome Sequences of Nine Cyanobacterial Strains from Diverse Habitats.</title>
        <authorList>
            <person name="Zhu T."/>
            <person name="Hou S."/>
            <person name="Lu X."/>
            <person name="Hess W.R."/>
        </authorList>
    </citation>
    <scope>NUCLEOTIDE SEQUENCE [LARGE SCALE GENOMIC DNA]</scope>
    <source>
        <strain evidence="8 9">IAM M-71</strain>
    </source>
</reference>
<dbReference type="InterPro" id="IPR036188">
    <property type="entry name" value="FAD/NAD-bd_sf"/>
</dbReference>
<dbReference type="InterPro" id="IPR004099">
    <property type="entry name" value="Pyr_nucl-diS_OxRdtase_dimer"/>
</dbReference>
<dbReference type="InterPro" id="IPR016156">
    <property type="entry name" value="FAD/NAD-linked_Rdtase_dimer_sf"/>
</dbReference>
<dbReference type="PANTHER" id="PTHR43014">
    <property type="entry name" value="MERCURIC REDUCTASE"/>
    <property type="match status" value="1"/>
</dbReference>
<evidence type="ECO:0000313" key="8">
    <source>
        <dbReference type="EMBL" id="OKH37676.1"/>
    </source>
</evidence>
<dbReference type="FunFam" id="3.30.390.30:FF:000001">
    <property type="entry name" value="Dihydrolipoyl dehydrogenase"/>
    <property type="match status" value="1"/>
</dbReference>
<dbReference type="Gene3D" id="3.50.50.60">
    <property type="entry name" value="FAD/NAD(P)-binding domain"/>
    <property type="match status" value="2"/>
</dbReference>
<gene>
    <name evidence="8" type="ORF">NIES2119_13305</name>
</gene>
<evidence type="ECO:0000259" key="7">
    <source>
        <dbReference type="Pfam" id="PF07992"/>
    </source>
</evidence>
<proteinExistence type="inferred from homology"/>
<evidence type="ECO:0000256" key="2">
    <source>
        <dbReference type="ARBA" id="ARBA00022630"/>
    </source>
</evidence>
<accession>A0A1U7IKE3</accession>
<dbReference type="PRINTS" id="PR00368">
    <property type="entry name" value="FADPNR"/>
</dbReference>
<keyword evidence="2" id="KW-0285">Flavoprotein</keyword>
<dbReference type="GO" id="GO:0050660">
    <property type="term" value="F:flavin adenine dinucleotide binding"/>
    <property type="evidence" value="ECO:0007669"/>
    <property type="project" value="TreeGrafter"/>
</dbReference>
<dbReference type="SUPFAM" id="SSF51905">
    <property type="entry name" value="FAD/NAD(P)-binding domain"/>
    <property type="match status" value="1"/>
</dbReference>
<dbReference type="PRINTS" id="PR00411">
    <property type="entry name" value="PNDRDTASEI"/>
</dbReference>
<dbReference type="RefSeq" id="WP_073593963.1">
    <property type="nucleotide sequence ID" value="NZ_MRCE01000011.1"/>
</dbReference>
<dbReference type="PANTHER" id="PTHR43014:SF4">
    <property type="entry name" value="PYRIDINE NUCLEOTIDE-DISULFIDE OXIDOREDUCTASE RCLA-RELATED"/>
    <property type="match status" value="1"/>
</dbReference>
<dbReference type="AlphaFoldDB" id="A0A1U7IKE3"/>
<evidence type="ECO:0000256" key="3">
    <source>
        <dbReference type="ARBA" id="ARBA00022827"/>
    </source>
</evidence>
<dbReference type="EMBL" id="MRCE01000011">
    <property type="protein sequence ID" value="OKH37676.1"/>
    <property type="molecule type" value="Genomic_DNA"/>
</dbReference>
<comment type="similarity">
    <text evidence="1">Belongs to the class-I pyridine nucleotide-disulfide oxidoreductase family.</text>
</comment>
<feature type="domain" description="FAD/NAD(P)-binding" evidence="7">
    <location>
        <begin position="4"/>
        <end position="321"/>
    </location>
</feature>
<feature type="binding site" evidence="5">
    <location>
        <position position="309"/>
    </location>
    <ligand>
        <name>FAD</name>
        <dbReference type="ChEBI" id="CHEBI:57692"/>
    </ligand>
</feature>
<evidence type="ECO:0000259" key="6">
    <source>
        <dbReference type="Pfam" id="PF02852"/>
    </source>
</evidence>
<sequence length="483" mass="53201">MFDYDLVVIGGSPAGIYAAVKATHSNARVALVASPLLGSTWSESSSKYNKALTHIGKVARILKEATVFGFSETQQLNGSLEFGEILKWAKGVVASLDENYSPAVLASLGVDVVFGEGEFCRHEPNFALAVKDQYLRSRKYLIATNSTPIIPEIEGLESAGYLTPDSIWQLANAELPKSLIIIGNDPVGVELAQIFSRLGTKVSLVVSSSHILTKEDTEAALLIQSQLEAEGIQVFTEYHVTQVRWLQGKKWIQLGNKAIDADEILIAAEFQPDTTALNLDAVGVKCNSHGIIVNSKLQTTNHRIYACGDMLGGYRFPHIANYEAQIALKNLLSVSVSQVDYRYIPWAIFSDPELARVGLTEKQAKHRYGDDILVTRRHFKMIDKAQISGETTGFCKVITLANGEILGAHIVGPEASELIHVFALAMQQKLKIQAIAHLIPVFPTLSEINCQTATDWQYYQSLSNSSKQNFWEGFVNLVRSWFN</sequence>
<organism evidence="8 9">
    <name type="scientific">[Phormidium ambiguum] IAM M-71</name>
    <dbReference type="NCBI Taxonomy" id="454136"/>
    <lineage>
        <taxon>Bacteria</taxon>
        <taxon>Bacillati</taxon>
        <taxon>Cyanobacteriota</taxon>
        <taxon>Cyanophyceae</taxon>
        <taxon>Oscillatoriophycideae</taxon>
        <taxon>Aerosakkonematales</taxon>
        <taxon>Aerosakkonemataceae</taxon>
        <taxon>Floridanema</taxon>
    </lineage>
</organism>
<evidence type="ECO:0000313" key="9">
    <source>
        <dbReference type="Proteomes" id="UP000185860"/>
    </source>
</evidence>
<feature type="domain" description="Pyridine nucleotide-disulphide oxidoreductase dimerisation" evidence="6">
    <location>
        <begin position="344"/>
        <end position="447"/>
    </location>
</feature>
<comment type="caution">
    <text evidence="8">The sequence shown here is derived from an EMBL/GenBank/DDBJ whole genome shotgun (WGS) entry which is preliminary data.</text>
</comment>
<dbReference type="PIRSF" id="PIRSF000350">
    <property type="entry name" value="Mercury_reductase_MerA"/>
    <property type="match status" value="1"/>
</dbReference>
<evidence type="ECO:0000256" key="4">
    <source>
        <dbReference type="ARBA" id="ARBA00023002"/>
    </source>
</evidence>
<dbReference type="GO" id="GO:0003955">
    <property type="term" value="F:NAD(P)H dehydrogenase (quinone) activity"/>
    <property type="evidence" value="ECO:0007669"/>
    <property type="project" value="TreeGrafter"/>
</dbReference>
<feature type="binding site" evidence="5">
    <location>
        <position position="117"/>
    </location>
    <ligand>
        <name>FAD</name>
        <dbReference type="ChEBI" id="CHEBI:57692"/>
    </ligand>
</feature>
<dbReference type="Proteomes" id="UP000185860">
    <property type="component" value="Unassembled WGS sequence"/>
</dbReference>
<keyword evidence="5" id="KW-0547">Nucleotide-binding</keyword>
<dbReference type="InterPro" id="IPR001100">
    <property type="entry name" value="Pyr_nuc-diS_OxRdtase"/>
</dbReference>
<dbReference type="SUPFAM" id="SSF55424">
    <property type="entry name" value="FAD/NAD-linked reductases, dimerisation (C-terminal) domain"/>
    <property type="match status" value="1"/>
</dbReference>
<name>A0A1U7IKE3_9CYAN</name>
<evidence type="ECO:0008006" key="10">
    <source>
        <dbReference type="Google" id="ProtNLM"/>
    </source>
</evidence>
<dbReference type="Pfam" id="PF02852">
    <property type="entry name" value="Pyr_redox_dim"/>
    <property type="match status" value="1"/>
</dbReference>
<feature type="binding site" evidence="5">
    <location>
        <begin position="183"/>
        <end position="190"/>
    </location>
    <ligand>
        <name>NAD(+)</name>
        <dbReference type="ChEBI" id="CHEBI:57540"/>
    </ligand>
</feature>
<feature type="binding site" evidence="5">
    <location>
        <begin position="144"/>
        <end position="146"/>
    </location>
    <ligand>
        <name>FAD</name>
        <dbReference type="ChEBI" id="CHEBI:57692"/>
    </ligand>
</feature>
<dbReference type="Gene3D" id="3.30.390.30">
    <property type="match status" value="1"/>
</dbReference>
<feature type="binding site" evidence="5">
    <location>
        <position position="50"/>
    </location>
    <ligand>
        <name>FAD</name>
        <dbReference type="ChEBI" id="CHEBI:57692"/>
    </ligand>
</feature>
<evidence type="ECO:0000256" key="5">
    <source>
        <dbReference type="PIRSR" id="PIRSR000350-3"/>
    </source>
</evidence>
<dbReference type="STRING" id="454136.NIES2119_13305"/>
<keyword evidence="5" id="KW-0520">NAD</keyword>
<keyword evidence="4" id="KW-0560">Oxidoreductase</keyword>
<keyword evidence="3 5" id="KW-0274">FAD</keyword>
<dbReference type="InterPro" id="IPR023753">
    <property type="entry name" value="FAD/NAD-binding_dom"/>
</dbReference>
<dbReference type="OrthoDB" id="9807946at2"/>
<dbReference type="Pfam" id="PF07992">
    <property type="entry name" value="Pyr_redox_2"/>
    <property type="match status" value="1"/>
</dbReference>
<evidence type="ECO:0000256" key="1">
    <source>
        <dbReference type="ARBA" id="ARBA00007532"/>
    </source>
</evidence>
<comment type="cofactor">
    <cofactor evidence="5">
        <name>FAD</name>
        <dbReference type="ChEBI" id="CHEBI:57692"/>
    </cofactor>
    <text evidence="5">Binds 1 FAD per subunit.</text>
</comment>
<protein>
    <recommendedName>
        <fullName evidence="10">Mercuric reductase</fullName>
    </recommendedName>
</protein>